<evidence type="ECO:0000313" key="8">
    <source>
        <dbReference type="Proteomes" id="UP000306050"/>
    </source>
</evidence>
<keyword evidence="4" id="KW-0539">Nucleus</keyword>
<accession>A0A4U7KQ22</accession>
<dbReference type="GO" id="GO:0000978">
    <property type="term" value="F:RNA polymerase II cis-regulatory region sequence-specific DNA binding"/>
    <property type="evidence" value="ECO:0007669"/>
    <property type="project" value="TreeGrafter"/>
</dbReference>
<gene>
    <name evidence="7" type="ORF">EX895_004802</name>
</gene>
<name>A0A4U7KQ22_9BASI</name>
<dbReference type="GO" id="GO:0000981">
    <property type="term" value="F:DNA-binding transcription factor activity, RNA polymerase II-specific"/>
    <property type="evidence" value="ECO:0007669"/>
    <property type="project" value="InterPro"/>
</dbReference>
<comment type="caution">
    <text evidence="7">The sequence shown here is derived from an EMBL/GenBank/DDBJ whole genome shotgun (WGS) entry which is preliminary data.</text>
</comment>
<evidence type="ECO:0000256" key="3">
    <source>
        <dbReference type="ARBA" id="ARBA00023163"/>
    </source>
</evidence>
<dbReference type="PANTHER" id="PTHR47424:SF3">
    <property type="entry name" value="REGULATORY PROTEIN GAL4"/>
    <property type="match status" value="1"/>
</dbReference>
<dbReference type="AlphaFoldDB" id="A0A4U7KQ22"/>
<dbReference type="SUPFAM" id="SSF57701">
    <property type="entry name" value="Zn2/Cys6 DNA-binding domain"/>
    <property type="match status" value="1"/>
</dbReference>
<dbReference type="GO" id="GO:0000435">
    <property type="term" value="P:positive regulation of transcription from RNA polymerase II promoter by galactose"/>
    <property type="evidence" value="ECO:0007669"/>
    <property type="project" value="TreeGrafter"/>
</dbReference>
<proteinExistence type="predicted"/>
<dbReference type="CDD" id="cd00067">
    <property type="entry name" value="GAL4"/>
    <property type="match status" value="1"/>
</dbReference>
<keyword evidence="8" id="KW-1185">Reference proteome</keyword>
<evidence type="ECO:0000256" key="4">
    <source>
        <dbReference type="ARBA" id="ARBA00023242"/>
    </source>
</evidence>
<dbReference type="Proteomes" id="UP000306050">
    <property type="component" value="Chromosome SGRAM_5"/>
</dbReference>
<feature type="region of interest" description="Disordered" evidence="5">
    <location>
        <begin position="239"/>
        <end position="265"/>
    </location>
</feature>
<dbReference type="SMART" id="SM00066">
    <property type="entry name" value="GAL4"/>
    <property type="match status" value="1"/>
</dbReference>
<dbReference type="PANTHER" id="PTHR47424">
    <property type="entry name" value="REGULATORY PROTEIN GAL4"/>
    <property type="match status" value="1"/>
</dbReference>
<dbReference type="InterPro" id="IPR036864">
    <property type="entry name" value="Zn2-C6_fun-type_DNA-bd_sf"/>
</dbReference>
<evidence type="ECO:0000259" key="6">
    <source>
        <dbReference type="PROSITE" id="PS50048"/>
    </source>
</evidence>
<dbReference type="KEGG" id="sgra:EX895_004802"/>
<dbReference type="PROSITE" id="PS50048">
    <property type="entry name" value="ZN2_CY6_FUNGAL_2"/>
    <property type="match status" value="1"/>
</dbReference>
<dbReference type="RefSeq" id="XP_029737962.1">
    <property type="nucleotide sequence ID" value="XM_029885396.1"/>
</dbReference>
<protein>
    <recommendedName>
        <fullName evidence="6">Zn(2)-C6 fungal-type domain-containing protein</fullName>
    </recommendedName>
</protein>
<keyword evidence="2" id="KW-0238">DNA-binding</keyword>
<evidence type="ECO:0000256" key="2">
    <source>
        <dbReference type="ARBA" id="ARBA00023125"/>
    </source>
</evidence>
<dbReference type="GeneID" id="40727697"/>
<reference evidence="7 8" key="1">
    <citation type="submission" date="2019-05" db="EMBL/GenBank/DDBJ databases">
        <title>Sporisorium graminicola CBS 10092 draft sequencing and annotation.</title>
        <authorList>
            <person name="Solano-Gonzalez S."/>
            <person name="Caddick M.X."/>
            <person name="Darby A."/>
        </authorList>
    </citation>
    <scope>NUCLEOTIDE SEQUENCE [LARGE SCALE GENOMIC DNA]</scope>
    <source>
        <strain evidence="7 8">CBS 10092</strain>
    </source>
</reference>
<dbReference type="OrthoDB" id="39175at2759"/>
<organism evidence="7 8">
    <name type="scientific">Sporisorium graminicola</name>
    <dbReference type="NCBI Taxonomy" id="280036"/>
    <lineage>
        <taxon>Eukaryota</taxon>
        <taxon>Fungi</taxon>
        <taxon>Dikarya</taxon>
        <taxon>Basidiomycota</taxon>
        <taxon>Ustilaginomycotina</taxon>
        <taxon>Ustilaginomycetes</taxon>
        <taxon>Ustilaginales</taxon>
        <taxon>Ustilaginaceae</taxon>
        <taxon>Sporisorium</taxon>
    </lineage>
</organism>
<dbReference type="GO" id="GO:0005634">
    <property type="term" value="C:nucleus"/>
    <property type="evidence" value="ECO:0007669"/>
    <property type="project" value="TreeGrafter"/>
</dbReference>
<evidence type="ECO:0000256" key="1">
    <source>
        <dbReference type="ARBA" id="ARBA00023015"/>
    </source>
</evidence>
<feature type="region of interest" description="Disordered" evidence="5">
    <location>
        <begin position="364"/>
        <end position="389"/>
    </location>
</feature>
<dbReference type="Pfam" id="PF00172">
    <property type="entry name" value="Zn_clus"/>
    <property type="match status" value="1"/>
</dbReference>
<evidence type="ECO:0000313" key="7">
    <source>
        <dbReference type="EMBL" id="TKY85977.1"/>
    </source>
</evidence>
<dbReference type="GO" id="GO:0008270">
    <property type="term" value="F:zinc ion binding"/>
    <property type="evidence" value="ECO:0007669"/>
    <property type="project" value="InterPro"/>
</dbReference>
<dbReference type="InterPro" id="IPR001138">
    <property type="entry name" value="Zn2Cys6_DnaBD"/>
</dbReference>
<sequence>MGKIPVQPWWVEAAVRQGQAVDHANDDVHHSAHEHSYIHGYEQTHFSSPVLNGTSTSYIQPYSRAVSRSRVAMACTHCRHRKARCDGIKPSCSLCVHLERPCKYVKVSVEENARLREKKRATKLRRSVECAKFHENDLFNVYPPYRHPDANAPTATATATVPKITSTMPSHRSASMEQEEDRMSMLAASAPPLPQVGVCAAPDASVMQTYVYGGGDNGIVGDQADKCFDIGGLGGSRRASPNSAIGPPRGVSGAGYTYPRKPSMEDATRPFESRFRYDIVEAMPSSDAWTGFTDINAGSSTLTMPTHTVDSTTAAFPLQPALRPTTVTATDAYQHRYTATSANTAFDAPSSSSSGSWWESPVVESSPIHSSYPRLNRNKNRSTVPDLRSPLMSATSFTSSPSCSLTSPAVFETSLPALDHAFSSDSNKSTPDQHLHDDEAAVFWFPQVAAGRTVYRGHEGAERSRNDWSAAAVAPASTSAKWPDFAAYYTSAPPGF</sequence>
<dbReference type="Gene3D" id="4.10.240.10">
    <property type="entry name" value="Zn(2)-C6 fungal-type DNA-binding domain"/>
    <property type="match status" value="1"/>
</dbReference>
<dbReference type="PROSITE" id="PS00463">
    <property type="entry name" value="ZN2_CY6_FUNGAL_1"/>
    <property type="match status" value="1"/>
</dbReference>
<keyword evidence="1" id="KW-0805">Transcription regulation</keyword>
<keyword evidence="3" id="KW-0804">Transcription</keyword>
<evidence type="ECO:0000256" key="5">
    <source>
        <dbReference type="SAM" id="MobiDB-lite"/>
    </source>
</evidence>
<feature type="domain" description="Zn(2)-C6 fungal-type" evidence="6">
    <location>
        <begin position="74"/>
        <end position="104"/>
    </location>
</feature>
<dbReference type="EMBL" id="SRRM01000018">
    <property type="protein sequence ID" value="TKY85977.1"/>
    <property type="molecule type" value="Genomic_DNA"/>
</dbReference>
<dbReference type="InterPro" id="IPR051127">
    <property type="entry name" value="Fungal_SecMet_Regulators"/>
</dbReference>